<dbReference type="RefSeq" id="YP_010782296.1">
    <property type="nucleotide sequence ID" value="NC_075039.1"/>
</dbReference>
<dbReference type="KEGG" id="vg:80519060"/>
<accession>A0A6N1NWN3</accession>
<dbReference type="SUPFAM" id="SSF52972">
    <property type="entry name" value="ITPase-like"/>
    <property type="match status" value="1"/>
</dbReference>
<reference evidence="1" key="2">
    <citation type="journal article" date="2018" name="Nat. Commun.">
        <title>Tailed giant Tupanvirus possesses the most complete translational apparatus of the known virosphere.</title>
        <authorList>
            <person name="Abrahao J."/>
            <person name="Silva L."/>
            <person name="Silva L.S."/>
            <person name="Khalil J.Y.B."/>
            <person name="Rodrigues R."/>
            <person name="Arantes T."/>
            <person name="Assis F."/>
            <person name="Boratto P."/>
            <person name="Andrade M."/>
            <person name="Kroon E.G."/>
            <person name="Ribeiro B."/>
            <person name="Bergier I."/>
            <person name="Seligmann H."/>
            <person name="Ghigo E."/>
            <person name="Colson P."/>
            <person name="Levasseur A."/>
            <person name="Kroemer G."/>
            <person name="Raoult D."/>
            <person name="La Scola B."/>
        </authorList>
    </citation>
    <scope>NUCLEOTIDE SEQUENCE [LARGE SCALE GENOMIC DNA]</scope>
    <source>
        <strain evidence="1">Soda lake</strain>
    </source>
</reference>
<proteinExistence type="predicted"/>
<name>A0A6N1NWN3_9VIRU</name>
<sequence>MDRYTIFVTTNSSKIIEVLPHFERYGIKVVQHEMSNMDDETVIKNVLEKSPNINIFAIIRETTLLYQKGTHEFADIKRNFQVVDHLSILHVSMVKNNEIVQKLCYDYYTPGIIRFNYNKTDDTDVFGWDDIFYLDSCQKNYHELRKEGIKISSRDMVISQFLKDKLYYRNLIDLRHNPQNLNQSVSFETNGLITMYTDLLEKNVATKLYGIDKIIKFNFQEGCYVSSPMNRRIKLNWNPGLNPIPLVRKEKDPLHEMTYAIHDMGHFAFKPDLIFTGCHDNQQTEELNRKLYLINRMMSEAITLVFADMFFVKSVLESGNDYPTRDERKIYPMFEKIIENNLMIMECDFSNDSCIQKNLVLYFKKIMHANTKYCILGDKTKYMELLNGEKPEFNNYDKKYSQFFIQDYRWTNQNYKQMIKDSTLHKKWWSLVSTINDKFSLGLISIDTLRISLAKFKPHRLTNDKLVDLVFNYIFENNIVPIFTQEYPNTIKNNLTKAFIRYLCNQIFIFIKYSYVPLANDYLCTILKLVDDIYLKNIITDHQLINGVRSYIKTFLDSCVYSNAMTVDDATTYNQLYSIVDPFIVEYDKEYKWPLDIVAAKILNGDDLEI</sequence>
<reference evidence="1" key="1">
    <citation type="submission" date="2017-01" db="EMBL/GenBank/DDBJ databases">
        <authorList>
            <person name="Assis F.L."/>
            <person name="Abrahao J.S."/>
            <person name="Silva L."/>
            <person name="Khalil J.B."/>
            <person name="Rodrigues R."/>
            <person name="Silva L.S."/>
            <person name="Arantes T."/>
            <person name="Boratto P."/>
            <person name="Andrade M."/>
            <person name="Kroon E.G."/>
            <person name="Ribeiro B."/>
            <person name="Bergier I."/>
            <person name="Seligmann H."/>
            <person name="Ghigo E."/>
            <person name="Colson P."/>
            <person name="Levasseur A."/>
            <person name="Raoult D."/>
            <person name="Scola B.L."/>
        </authorList>
    </citation>
    <scope>NUCLEOTIDE SEQUENCE</scope>
    <source>
        <strain evidence="1">Soda lake</strain>
    </source>
</reference>
<evidence type="ECO:0000313" key="1">
    <source>
        <dbReference type="EMBL" id="QKU35623.1"/>
    </source>
</evidence>
<protein>
    <submittedName>
        <fullName evidence="1">Uncharacterized protein</fullName>
    </submittedName>
</protein>
<dbReference type="EMBL" id="KY523104">
    <property type="protein sequence ID" value="QKU35623.1"/>
    <property type="molecule type" value="Genomic_DNA"/>
</dbReference>
<organism evidence="1">
    <name type="scientific">Tupanvirus soda lake</name>
    <dbReference type="NCBI Taxonomy" id="2126985"/>
    <lineage>
        <taxon>Viruses</taxon>
        <taxon>Varidnaviria</taxon>
        <taxon>Bamfordvirae</taxon>
        <taxon>Nucleocytoviricota</taxon>
        <taxon>Megaviricetes</taxon>
        <taxon>Imitervirales</taxon>
        <taxon>Mimiviridae</taxon>
        <taxon>Megamimivirinae</taxon>
        <taxon>Tupanvirus</taxon>
        <taxon>Tupanvirus salinum</taxon>
    </lineage>
</organism>
<dbReference type="InterPro" id="IPR029001">
    <property type="entry name" value="ITPase-like_fam"/>
</dbReference>
<dbReference type="GeneID" id="80519060"/>